<dbReference type="RefSeq" id="WP_276096602.1">
    <property type="nucleotide sequence ID" value="NZ_JARJBC010000029.1"/>
</dbReference>
<accession>A0ABT5ZV78</accession>
<sequence>MGAQRYMPEGATAWRKAAVVALPAVLAVGALAAGMAQGALAASFAVSGTSFCRRDVRPAVRSRSRCRSYCWRVW</sequence>
<reference evidence="1 2" key="1">
    <citation type="submission" date="2023-03" db="EMBL/GenBank/DDBJ databases">
        <title>Draft genome sequence of Streptomyces sp. RB6PN23 isolated from peat swamp forest in Thailand.</title>
        <authorList>
            <person name="Klaysubun C."/>
            <person name="Duangmal K."/>
        </authorList>
    </citation>
    <scope>NUCLEOTIDE SEQUENCE [LARGE SCALE GENOMIC DNA]</scope>
    <source>
        <strain evidence="1 2">RB6PN23</strain>
    </source>
</reference>
<evidence type="ECO:0000313" key="1">
    <source>
        <dbReference type="EMBL" id="MDF3293731.1"/>
    </source>
</evidence>
<dbReference type="EMBL" id="JARJBC010000029">
    <property type="protein sequence ID" value="MDF3293731.1"/>
    <property type="molecule type" value="Genomic_DNA"/>
</dbReference>
<gene>
    <name evidence="1" type="ORF">P3G67_31865</name>
</gene>
<protein>
    <submittedName>
        <fullName evidence="1">Uncharacterized protein</fullName>
    </submittedName>
</protein>
<proteinExistence type="predicted"/>
<organism evidence="1 2">
    <name type="scientific">Streptomyces silvisoli</name>
    <dbReference type="NCBI Taxonomy" id="3034235"/>
    <lineage>
        <taxon>Bacteria</taxon>
        <taxon>Bacillati</taxon>
        <taxon>Actinomycetota</taxon>
        <taxon>Actinomycetes</taxon>
        <taxon>Kitasatosporales</taxon>
        <taxon>Streptomycetaceae</taxon>
        <taxon>Streptomyces</taxon>
    </lineage>
</organism>
<dbReference type="Proteomes" id="UP001216579">
    <property type="component" value="Unassembled WGS sequence"/>
</dbReference>
<name>A0ABT5ZV78_9ACTN</name>
<comment type="caution">
    <text evidence="1">The sequence shown here is derived from an EMBL/GenBank/DDBJ whole genome shotgun (WGS) entry which is preliminary data.</text>
</comment>
<evidence type="ECO:0000313" key="2">
    <source>
        <dbReference type="Proteomes" id="UP001216579"/>
    </source>
</evidence>
<keyword evidence="2" id="KW-1185">Reference proteome</keyword>